<evidence type="ECO:0000313" key="3">
    <source>
        <dbReference type="Proteomes" id="UP001201262"/>
    </source>
</evidence>
<dbReference type="InterPro" id="IPR021858">
    <property type="entry name" value="Fun_TF"/>
</dbReference>
<evidence type="ECO:0000313" key="2">
    <source>
        <dbReference type="EMBL" id="KAH8705577.1"/>
    </source>
</evidence>
<sequence>MGGRPEITDQSTHKLVRAHVMRKYKRDRRKQKEQEQSERRRKSNSSQSDTVHQDSTASNIFQSKSEPPETLAFSNTYNAAFDVDAVHNSIINFLPAMDARLNPVHGLSIPATPRVLMLLSQGITNSIRTSVHSDPTNTYKLYCMGNPAWTFMSISYSAARLEVLKNEDNQESAYYLSRSRSAMNEIITTSPNEVEDSTIVAVSCLSNIACLSGSVSDALVHINGLQRMVELRGGLNNLGLSGITRRMVQWSDLLCSATFQTKPRLPRWQFENMPPLSTFLPETTSTSDFYEPPFNSVLKDTAILSNRVEVLDVLKNLHELTTFLNLSNIKELPFEAAYPDRLYGVEHKVLCLIAEEEKEEVDTANRYQQHDITRLLLRVSLLYIYTNLRQTPIGGKLRRRLVKRLQEFLNCSTNLPLLMATFPAEMLWTSFLGSYAATGTDYQSYFIEITEALSRGNSLLSWAHIISFLNSLPVLEDSCRKACNRIWMDNIGTPHSMQR</sequence>
<name>A0AAD4L435_9EURO</name>
<dbReference type="PANTHER" id="PTHR37540">
    <property type="entry name" value="TRANSCRIPTION FACTOR (ACR-2), PUTATIVE-RELATED-RELATED"/>
    <property type="match status" value="1"/>
</dbReference>
<accession>A0AAD4L435</accession>
<proteinExistence type="predicted"/>
<gene>
    <name evidence="2" type="ORF">BGW36DRAFT_353979</name>
</gene>
<dbReference type="EMBL" id="JAJTJA010000001">
    <property type="protein sequence ID" value="KAH8705577.1"/>
    <property type="molecule type" value="Genomic_DNA"/>
</dbReference>
<evidence type="ECO:0000256" key="1">
    <source>
        <dbReference type="SAM" id="MobiDB-lite"/>
    </source>
</evidence>
<keyword evidence="3" id="KW-1185">Reference proteome</keyword>
<protein>
    <submittedName>
        <fullName evidence="2">Uncharacterized protein</fullName>
    </submittedName>
</protein>
<dbReference type="PANTHER" id="PTHR37540:SF5">
    <property type="entry name" value="TRANSCRIPTION FACTOR DOMAIN-CONTAINING PROTEIN"/>
    <property type="match status" value="1"/>
</dbReference>
<feature type="compositionally biased region" description="Basic residues" evidence="1">
    <location>
        <begin position="14"/>
        <end position="29"/>
    </location>
</feature>
<comment type="caution">
    <text evidence="2">The sequence shown here is derived from an EMBL/GenBank/DDBJ whole genome shotgun (WGS) entry which is preliminary data.</text>
</comment>
<dbReference type="RefSeq" id="XP_046078198.1">
    <property type="nucleotide sequence ID" value="XM_046213483.1"/>
</dbReference>
<feature type="compositionally biased region" description="Polar residues" evidence="1">
    <location>
        <begin position="44"/>
        <end position="65"/>
    </location>
</feature>
<dbReference type="AlphaFoldDB" id="A0AAD4L435"/>
<dbReference type="Proteomes" id="UP001201262">
    <property type="component" value="Unassembled WGS sequence"/>
</dbReference>
<organism evidence="2 3">
    <name type="scientific">Talaromyces proteolyticus</name>
    <dbReference type="NCBI Taxonomy" id="1131652"/>
    <lineage>
        <taxon>Eukaryota</taxon>
        <taxon>Fungi</taxon>
        <taxon>Dikarya</taxon>
        <taxon>Ascomycota</taxon>
        <taxon>Pezizomycotina</taxon>
        <taxon>Eurotiomycetes</taxon>
        <taxon>Eurotiomycetidae</taxon>
        <taxon>Eurotiales</taxon>
        <taxon>Trichocomaceae</taxon>
        <taxon>Talaromyces</taxon>
        <taxon>Talaromyces sect. Bacilispori</taxon>
    </lineage>
</organism>
<dbReference type="Pfam" id="PF11951">
    <property type="entry name" value="Fungal_trans_2"/>
    <property type="match status" value="1"/>
</dbReference>
<dbReference type="GeneID" id="70243770"/>
<reference evidence="2" key="1">
    <citation type="submission" date="2021-12" db="EMBL/GenBank/DDBJ databases">
        <title>Convergent genome expansion in fungi linked to evolution of root-endophyte symbiosis.</title>
        <authorList>
            <consortium name="DOE Joint Genome Institute"/>
            <person name="Ke Y.-H."/>
            <person name="Bonito G."/>
            <person name="Liao H.-L."/>
            <person name="Looney B."/>
            <person name="Rojas-Flechas A."/>
            <person name="Nash J."/>
            <person name="Hameed K."/>
            <person name="Schadt C."/>
            <person name="Martin F."/>
            <person name="Crous P.W."/>
            <person name="Miettinen O."/>
            <person name="Magnuson J.K."/>
            <person name="Labbe J."/>
            <person name="Jacobson D."/>
            <person name="Doktycz M.J."/>
            <person name="Veneault-Fourrey C."/>
            <person name="Kuo A."/>
            <person name="Mondo S."/>
            <person name="Calhoun S."/>
            <person name="Riley R."/>
            <person name="Ohm R."/>
            <person name="LaButti K."/>
            <person name="Andreopoulos B."/>
            <person name="Pangilinan J."/>
            <person name="Nolan M."/>
            <person name="Tritt A."/>
            <person name="Clum A."/>
            <person name="Lipzen A."/>
            <person name="Daum C."/>
            <person name="Barry K."/>
            <person name="Grigoriev I.V."/>
            <person name="Vilgalys R."/>
        </authorList>
    </citation>
    <scope>NUCLEOTIDE SEQUENCE</scope>
    <source>
        <strain evidence="2">PMI_201</strain>
    </source>
</reference>
<feature type="region of interest" description="Disordered" evidence="1">
    <location>
        <begin position="1"/>
        <end position="68"/>
    </location>
</feature>